<proteinExistence type="predicted"/>
<evidence type="ECO:0000313" key="3">
    <source>
        <dbReference type="Proteomes" id="UP001055439"/>
    </source>
</evidence>
<keyword evidence="3" id="KW-1185">Reference proteome</keyword>
<organism evidence="2 3">
    <name type="scientific">Musa troglodytarum</name>
    <name type="common">fe'i banana</name>
    <dbReference type="NCBI Taxonomy" id="320322"/>
    <lineage>
        <taxon>Eukaryota</taxon>
        <taxon>Viridiplantae</taxon>
        <taxon>Streptophyta</taxon>
        <taxon>Embryophyta</taxon>
        <taxon>Tracheophyta</taxon>
        <taxon>Spermatophyta</taxon>
        <taxon>Magnoliopsida</taxon>
        <taxon>Liliopsida</taxon>
        <taxon>Zingiberales</taxon>
        <taxon>Musaceae</taxon>
        <taxon>Musa</taxon>
    </lineage>
</organism>
<sequence>MWGYSGKGRGGLMWRPLGKAVTVTVTGAKHSPFPFPNLISWTLRVWRPRRESSHRQRATSSAAWLAARSAATLFVDLPTKSTRARPCPVLDAYPFLEFRIWNLDLSAHSNLMPSLSGAFVDAESSPRLHQKSKHAPSRTSNRDLPPLLLEIAICPRTGVIHRPMKIHVTTIQLPESVLCYILFPERSGRFHPLPTQPTWHHRLVRPAFNPSMQAISMGPVVSGPSTSSRPSHWCIMPTATDSGAGRHVEASSLISWWVVAIIVGTTSNRSCGPNDVGGTCRLDDTRARSWAVGVVARGTRIRSQGGRVLADGSRLRFPRHDAGSCPLYVTWESNGTQNRPEPPHAPAPPDTRSRAAGCWSWTAKATKTSLGTLCNTKMTNETHGEAAKLWLRGKAKVVIGASHEEGFGKHEKLMRRCSQL</sequence>
<evidence type="ECO:0000256" key="1">
    <source>
        <dbReference type="SAM" id="MobiDB-lite"/>
    </source>
</evidence>
<dbReference type="AlphaFoldDB" id="A0A9E7JBF1"/>
<protein>
    <submittedName>
        <fullName evidence="2">Uncharacterized protein</fullName>
    </submittedName>
</protein>
<reference evidence="2" key="1">
    <citation type="submission" date="2022-05" db="EMBL/GenBank/DDBJ databases">
        <title>The Musa troglodytarum L. genome provides insights into the mechanism of non-climacteric behaviour and enrichment of carotenoids.</title>
        <authorList>
            <person name="Wang J."/>
        </authorList>
    </citation>
    <scope>NUCLEOTIDE SEQUENCE</scope>
    <source>
        <tissue evidence="2">Leaf</tissue>
    </source>
</reference>
<dbReference type="Proteomes" id="UP001055439">
    <property type="component" value="Chromosome 1"/>
</dbReference>
<gene>
    <name evidence="2" type="ORF">MUK42_34411</name>
</gene>
<name>A0A9E7JBF1_9LILI</name>
<feature type="region of interest" description="Disordered" evidence="1">
    <location>
        <begin position="332"/>
        <end position="355"/>
    </location>
</feature>
<accession>A0A9E7JBF1</accession>
<dbReference type="EMBL" id="CP097502">
    <property type="protein sequence ID" value="URD74985.1"/>
    <property type="molecule type" value="Genomic_DNA"/>
</dbReference>
<evidence type="ECO:0000313" key="2">
    <source>
        <dbReference type="EMBL" id="URD74985.1"/>
    </source>
</evidence>